<reference evidence="4" key="1">
    <citation type="submission" date="2019-10" db="EMBL/GenBank/DDBJ databases">
        <authorList>
            <person name="Zhang R."/>
            <person name="Pan Y."/>
            <person name="Wang J."/>
            <person name="Ma R."/>
            <person name="Yu S."/>
        </authorList>
    </citation>
    <scope>NUCLEOTIDE SEQUENCE</scope>
    <source>
        <strain evidence="4">LA-IB0</strain>
        <tissue evidence="4">Leaf</tissue>
    </source>
</reference>
<gene>
    <name evidence="4" type="ORF">BUALT_Bualt03G0141600</name>
</gene>
<comment type="similarity">
    <text evidence="1">Belongs to the OPA3 family.</text>
</comment>
<dbReference type="Proteomes" id="UP000826271">
    <property type="component" value="Unassembled WGS sequence"/>
</dbReference>
<keyword evidence="5" id="KW-1185">Reference proteome</keyword>
<protein>
    <recommendedName>
        <fullName evidence="6">Optic atrophy 3 protein</fullName>
    </recommendedName>
</protein>
<sequence length="168" mass="19352">MVLPVIKLGSLFVRTVSKPIAKQLKQAAAFHPKFRGIIIDLAQGYHRLTTVIRRLNIGHSIGNEIRPLNEERAVEAATDLLGELFVFSVAGLAIVYEVQRSVRAEAKKEELRKQELEKMKQRNEDLSAELKLLKQKLELVEQLARQRNMYRLWNWRGYAMPTTEKSKS</sequence>
<evidence type="ECO:0000256" key="2">
    <source>
        <dbReference type="ARBA" id="ARBA00023054"/>
    </source>
</evidence>
<evidence type="ECO:0008006" key="6">
    <source>
        <dbReference type="Google" id="ProtNLM"/>
    </source>
</evidence>
<dbReference type="PANTHER" id="PTHR12499:SF0">
    <property type="entry name" value="OPTIC ATROPHY 3 PROTEIN"/>
    <property type="match status" value="1"/>
</dbReference>
<organism evidence="4 5">
    <name type="scientific">Buddleja alternifolia</name>
    <dbReference type="NCBI Taxonomy" id="168488"/>
    <lineage>
        <taxon>Eukaryota</taxon>
        <taxon>Viridiplantae</taxon>
        <taxon>Streptophyta</taxon>
        <taxon>Embryophyta</taxon>
        <taxon>Tracheophyta</taxon>
        <taxon>Spermatophyta</taxon>
        <taxon>Magnoliopsida</taxon>
        <taxon>eudicotyledons</taxon>
        <taxon>Gunneridae</taxon>
        <taxon>Pentapetalae</taxon>
        <taxon>asterids</taxon>
        <taxon>lamiids</taxon>
        <taxon>Lamiales</taxon>
        <taxon>Scrophulariaceae</taxon>
        <taxon>Buddlejeae</taxon>
        <taxon>Buddleja</taxon>
    </lineage>
</organism>
<feature type="coiled-coil region" evidence="3">
    <location>
        <begin position="99"/>
        <end position="143"/>
    </location>
</feature>
<keyword evidence="2 3" id="KW-0175">Coiled coil</keyword>
<accession>A0AAV6XVX6</accession>
<dbReference type="PANTHER" id="PTHR12499">
    <property type="entry name" value="OPTIC ATROPHY 3 PROTEIN OPA3"/>
    <property type="match status" value="1"/>
</dbReference>
<dbReference type="GO" id="GO:0005739">
    <property type="term" value="C:mitochondrion"/>
    <property type="evidence" value="ECO:0007669"/>
    <property type="project" value="TreeGrafter"/>
</dbReference>
<dbReference type="Pfam" id="PF07047">
    <property type="entry name" value="OPA3"/>
    <property type="match status" value="1"/>
</dbReference>
<dbReference type="EMBL" id="WHWC01000003">
    <property type="protein sequence ID" value="KAG8386368.1"/>
    <property type="molecule type" value="Genomic_DNA"/>
</dbReference>
<dbReference type="AlphaFoldDB" id="A0AAV6XVX6"/>
<evidence type="ECO:0000313" key="5">
    <source>
        <dbReference type="Proteomes" id="UP000826271"/>
    </source>
</evidence>
<name>A0AAV6XVX6_9LAMI</name>
<evidence type="ECO:0000256" key="1">
    <source>
        <dbReference type="ARBA" id="ARBA00007584"/>
    </source>
</evidence>
<evidence type="ECO:0000313" key="4">
    <source>
        <dbReference type="EMBL" id="KAG8386368.1"/>
    </source>
</evidence>
<proteinExistence type="inferred from homology"/>
<dbReference type="GO" id="GO:0019216">
    <property type="term" value="P:regulation of lipid metabolic process"/>
    <property type="evidence" value="ECO:0007669"/>
    <property type="project" value="TreeGrafter"/>
</dbReference>
<dbReference type="InterPro" id="IPR010754">
    <property type="entry name" value="OPA3-like"/>
</dbReference>
<evidence type="ECO:0000256" key="3">
    <source>
        <dbReference type="SAM" id="Coils"/>
    </source>
</evidence>
<comment type="caution">
    <text evidence="4">The sequence shown here is derived from an EMBL/GenBank/DDBJ whole genome shotgun (WGS) entry which is preliminary data.</text>
</comment>